<evidence type="ECO:0000256" key="7">
    <source>
        <dbReference type="ARBA" id="ARBA00023204"/>
    </source>
</evidence>
<dbReference type="EMBL" id="JAERWL010000001">
    <property type="protein sequence ID" value="MBM9474851.1"/>
    <property type="molecule type" value="Genomic_DNA"/>
</dbReference>
<dbReference type="GO" id="GO:0005524">
    <property type="term" value="F:ATP binding"/>
    <property type="evidence" value="ECO:0007669"/>
    <property type="project" value="UniProtKB-KW"/>
</dbReference>
<keyword evidence="13" id="KW-1185">Reference proteome</keyword>
<dbReference type="CDD" id="cd04488">
    <property type="entry name" value="RecG_wedge_OBF"/>
    <property type="match status" value="1"/>
</dbReference>
<dbReference type="PROSITE" id="PS51194">
    <property type="entry name" value="HELICASE_CTER"/>
    <property type="match status" value="1"/>
</dbReference>
<dbReference type="InterPro" id="IPR045562">
    <property type="entry name" value="RecG_dom3_C"/>
</dbReference>
<feature type="region of interest" description="Disordered" evidence="9">
    <location>
        <begin position="516"/>
        <end position="556"/>
    </location>
</feature>
<evidence type="ECO:0000256" key="6">
    <source>
        <dbReference type="ARBA" id="ARBA00023125"/>
    </source>
</evidence>
<feature type="compositionally biased region" description="Basic and acidic residues" evidence="9">
    <location>
        <begin position="520"/>
        <end position="536"/>
    </location>
</feature>
<dbReference type="PANTHER" id="PTHR47964">
    <property type="entry name" value="ATP-DEPENDENT DNA HELICASE HOMOLOG RECG, CHLOROPLASTIC"/>
    <property type="match status" value="1"/>
</dbReference>
<keyword evidence="2" id="KW-0227">DNA damage</keyword>
<dbReference type="Pfam" id="PF00271">
    <property type="entry name" value="Helicase_C"/>
    <property type="match status" value="1"/>
</dbReference>
<organism evidence="12 13">
    <name type="scientific">Nakamurella flavida</name>
    <dbReference type="NCBI Taxonomy" id="363630"/>
    <lineage>
        <taxon>Bacteria</taxon>
        <taxon>Bacillati</taxon>
        <taxon>Actinomycetota</taxon>
        <taxon>Actinomycetes</taxon>
        <taxon>Nakamurellales</taxon>
        <taxon>Nakamurellaceae</taxon>
        <taxon>Nakamurella</taxon>
    </lineage>
</organism>
<keyword evidence="6" id="KW-0238">DNA-binding</keyword>
<feature type="compositionally biased region" description="Low complexity" evidence="9">
    <location>
        <begin position="547"/>
        <end position="556"/>
    </location>
</feature>
<evidence type="ECO:0000259" key="10">
    <source>
        <dbReference type="PROSITE" id="PS51192"/>
    </source>
</evidence>
<evidence type="ECO:0000256" key="3">
    <source>
        <dbReference type="ARBA" id="ARBA00022801"/>
    </source>
</evidence>
<evidence type="ECO:0000256" key="9">
    <source>
        <dbReference type="SAM" id="MobiDB-lite"/>
    </source>
</evidence>
<dbReference type="PROSITE" id="PS51192">
    <property type="entry name" value="HELICASE_ATP_BIND_1"/>
    <property type="match status" value="1"/>
</dbReference>
<dbReference type="Proteomes" id="UP000663801">
    <property type="component" value="Unassembled WGS sequence"/>
</dbReference>
<dbReference type="AlphaFoldDB" id="A0A938YHR3"/>
<dbReference type="InterPro" id="IPR047112">
    <property type="entry name" value="RecG/Mfd"/>
</dbReference>
<dbReference type="NCBIfam" id="NF008167">
    <property type="entry name" value="PRK10917.2-1"/>
    <property type="match status" value="1"/>
</dbReference>
<accession>A0A938YHR3</accession>
<dbReference type="GO" id="GO:0016787">
    <property type="term" value="F:hydrolase activity"/>
    <property type="evidence" value="ECO:0007669"/>
    <property type="project" value="UniProtKB-KW"/>
</dbReference>
<dbReference type="Pfam" id="PF19833">
    <property type="entry name" value="RecG_dom3_C"/>
    <property type="match status" value="1"/>
</dbReference>
<evidence type="ECO:0000313" key="12">
    <source>
        <dbReference type="EMBL" id="MBM9474851.1"/>
    </source>
</evidence>
<feature type="compositionally biased region" description="Acidic residues" evidence="9">
    <location>
        <begin position="537"/>
        <end position="546"/>
    </location>
</feature>
<comment type="caution">
    <text evidence="12">The sequence shown here is derived from an EMBL/GenBank/DDBJ whole genome shotgun (WGS) entry which is preliminary data.</text>
</comment>
<dbReference type="GO" id="GO:0003677">
    <property type="term" value="F:DNA binding"/>
    <property type="evidence" value="ECO:0007669"/>
    <property type="project" value="UniProtKB-KW"/>
</dbReference>
<dbReference type="RefSeq" id="WP_205255006.1">
    <property type="nucleotide sequence ID" value="NZ_BAAAPV010000001.1"/>
</dbReference>
<dbReference type="SMART" id="SM00487">
    <property type="entry name" value="DEXDc"/>
    <property type="match status" value="1"/>
</dbReference>
<dbReference type="InterPro" id="IPR001650">
    <property type="entry name" value="Helicase_C-like"/>
</dbReference>
<feature type="domain" description="Helicase ATP-binding" evidence="10">
    <location>
        <begin position="296"/>
        <end position="472"/>
    </location>
</feature>
<dbReference type="Gene3D" id="3.40.50.300">
    <property type="entry name" value="P-loop containing nucleotide triphosphate hydrolases"/>
    <property type="match status" value="2"/>
</dbReference>
<evidence type="ECO:0000256" key="4">
    <source>
        <dbReference type="ARBA" id="ARBA00022806"/>
    </source>
</evidence>
<name>A0A938YHR3_9ACTN</name>
<dbReference type="PANTHER" id="PTHR47964:SF1">
    <property type="entry name" value="ATP-DEPENDENT DNA HELICASE HOMOLOG RECG, CHLOROPLASTIC"/>
    <property type="match status" value="1"/>
</dbReference>
<keyword evidence="1" id="KW-0547">Nucleotide-binding</keyword>
<dbReference type="InterPro" id="IPR033454">
    <property type="entry name" value="RecG_wedge"/>
</dbReference>
<dbReference type="Pfam" id="PF00270">
    <property type="entry name" value="DEAD"/>
    <property type="match status" value="1"/>
</dbReference>
<dbReference type="SUPFAM" id="SSF52540">
    <property type="entry name" value="P-loop containing nucleoside triphosphate hydrolases"/>
    <property type="match status" value="2"/>
</dbReference>
<evidence type="ECO:0000256" key="5">
    <source>
        <dbReference type="ARBA" id="ARBA00022840"/>
    </source>
</evidence>
<evidence type="ECO:0000313" key="13">
    <source>
        <dbReference type="Proteomes" id="UP000663801"/>
    </source>
</evidence>
<dbReference type="Gene3D" id="2.40.50.140">
    <property type="entry name" value="Nucleic acid-binding proteins"/>
    <property type="match status" value="1"/>
</dbReference>
<dbReference type="Pfam" id="PF17191">
    <property type="entry name" value="RecG_wedge"/>
    <property type="match status" value="1"/>
</dbReference>
<gene>
    <name evidence="12" type="primary">recG</name>
    <name evidence="12" type="ORF">JL107_00170</name>
</gene>
<dbReference type="InterPro" id="IPR011545">
    <property type="entry name" value="DEAD/DEAH_box_helicase_dom"/>
</dbReference>
<sequence length="759" mass="80893">MSPADAPRGARVEQSSALAPVLGARTAAKLADKLRLTTVGELLRYYPRKYDERGKLTDLAGLVVDERATVWAKVRSVTERQLGNRRGVRLITNVVVGDGNLELTCTFFNQHQWKRNLPVGTDAMFSGKVTQFRRTLQMTSPSVVLLADDSTEGRAGDLETIESFAGGIIPVYPLVEGIGQSVLQKSVDLVLQACTLEDPLPDVLAARHGLTGLARALQHIHRPGDREALAAAQHRLRYDEALSVQLVLAARRAAAQDTPAPACPERPDGLLAEFNGRLPFTLTRGQTAVGRTISGDLAQPRPMNRLLQGEVGSGKTIVALRAMLQVIDAGRQTALLAPTEVLAAQHARSLRATLGPLGRAGELDAADGATRVVLLTGSLPVPARRKALLQIVSGEAGIVVGTHALLSAGVDFADLGLVVVDEQHRFGVEQRDTLRTRRSPSGTTPHVLVMTATPIPRTVAMTVYGDLDTSILSELPAGRSPITTTVVPVEERPQWLDRAWQRVREEVGKGHQVYVVCPKIGDEPERGAKGRDRDEGPDGEWDDEDGASGSDAGLRPPPLAVVDVAAELADGPLAGLSLGVVHGRLPPAEKDQVMRDFGAGDIDVLVATTVIEVGVDVPNASMMVIMDAERFGMSQLHQLRGRVGRGSAPGICLLVTRALEGGRGRARLAAVAASADGFELAEADLAQRREGDVLGTVQSGKNTSLRQLSLLRDREVIEQARADAGGLVGDDPTLASWPGLARMVADVIAAENQEFLEKA</sequence>
<keyword evidence="7" id="KW-0234">DNA repair</keyword>
<evidence type="ECO:0000256" key="1">
    <source>
        <dbReference type="ARBA" id="ARBA00022741"/>
    </source>
</evidence>
<evidence type="ECO:0000259" key="11">
    <source>
        <dbReference type="PROSITE" id="PS51194"/>
    </source>
</evidence>
<dbReference type="CDD" id="cd17992">
    <property type="entry name" value="DEXHc_RecG"/>
    <property type="match status" value="1"/>
</dbReference>
<protein>
    <recommendedName>
        <fullName evidence="8">Probable DNA 3'-5' helicase RecG</fullName>
    </recommendedName>
</protein>
<dbReference type="InterPro" id="IPR014001">
    <property type="entry name" value="Helicase_ATP-bd"/>
</dbReference>
<evidence type="ECO:0000256" key="8">
    <source>
        <dbReference type="ARBA" id="ARBA00049819"/>
    </source>
</evidence>
<proteinExistence type="predicted"/>
<dbReference type="GO" id="GO:0003678">
    <property type="term" value="F:DNA helicase activity"/>
    <property type="evidence" value="ECO:0007669"/>
    <property type="project" value="TreeGrafter"/>
</dbReference>
<keyword evidence="5" id="KW-0067">ATP-binding</keyword>
<evidence type="ECO:0000256" key="2">
    <source>
        <dbReference type="ARBA" id="ARBA00022763"/>
    </source>
</evidence>
<keyword evidence="3" id="KW-0378">Hydrolase</keyword>
<dbReference type="InterPro" id="IPR012340">
    <property type="entry name" value="NA-bd_OB-fold"/>
</dbReference>
<feature type="domain" description="Helicase C-terminal" evidence="11">
    <location>
        <begin position="495"/>
        <end position="686"/>
    </location>
</feature>
<dbReference type="InterPro" id="IPR027417">
    <property type="entry name" value="P-loop_NTPase"/>
</dbReference>
<keyword evidence="4 12" id="KW-0347">Helicase</keyword>
<dbReference type="GO" id="GO:0006281">
    <property type="term" value="P:DNA repair"/>
    <property type="evidence" value="ECO:0007669"/>
    <property type="project" value="UniProtKB-KW"/>
</dbReference>
<dbReference type="SMART" id="SM00490">
    <property type="entry name" value="HELICc"/>
    <property type="match status" value="1"/>
</dbReference>
<dbReference type="SUPFAM" id="SSF50249">
    <property type="entry name" value="Nucleic acid-binding proteins"/>
    <property type="match status" value="1"/>
</dbReference>
<reference evidence="12" key="1">
    <citation type="submission" date="2021-01" db="EMBL/GenBank/DDBJ databases">
        <title>KCTC 19127 draft genome.</title>
        <authorList>
            <person name="An D."/>
        </authorList>
    </citation>
    <scope>NUCLEOTIDE SEQUENCE</scope>
    <source>
        <strain evidence="12">KCTC 19127</strain>
    </source>
</reference>